<accession>A0A0G4HRJ8</accession>
<feature type="compositionally biased region" description="Basic and acidic residues" evidence="1">
    <location>
        <begin position="90"/>
        <end position="103"/>
    </location>
</feature>
<dbReference type="VEuPathDB" id="CryptoDB:Cvel_30612"/>
<feature type="non-terminal residue" evidence="2">
    <location>
        <position position="1"/>
    </location>
</feature>
<organism evidence="2">
    <name type="scientific">Chromera velia CCMP2878</name>
    <dbReference type="NCBI Taxonomy" id="1169474"/>
    <lineage>
        <taxon>Eukaryota</taxon>
        <taxon>Sar</taxon>
        <taxon>Alveolata</taxon>
        <taxon>Colpodellida</taxon>
        <taxon>Chromeraceae</taxon>
        <taxon>Chromera</taxon>
    </lineage>
</organism>
<dbReference type="EMBL" id="CDMZ01003579">
    <property type="protein sequence ID" value="CEM46878.1"/>
    <property type="molecule type" value="Genomic_DNA"/>
</dbReference>
<evidence type="ECO:0000313" key="2">
    <source>
        <dbReference type="EMBL" id="CEM46878.1"/>
    </source>
</evidence>
<feature type="region of interest" description="Disordered" evidence="1">
    <location>
        <begin position="29"/>
        <end position="112"/>
    </location>
</feature>
<sequence length="112" mass="11049">WPKGRPALPVASLAASASAVASPCFSSAFASSSSKGLAPVPTGRGGEEAMGTDKGGGASEAKPKALSGEVQLAEGRGGRGSRRWVVSGRRSGEVRKEGEEGVKGARGGLGRG</sequence>
<reference evidence="2" key="1">
    <citation type="submission" date="2014-11" db="EMBL/GenBank/DDBJ databases">
        <authorList>
            <person name="Otto D Thomas"/>
            <person name="Naeem Raeece"/>
        </authorList>
    </citation>
    <scope>NUCLEOTIDE SEQUENCE</scope>
</reference>
<protein>
    <submittedName>
        <fullName evidence="2">Uncharacterized protein</fullName>
    </submittedName>
</protein>
<dbReference type="AlphaFoldDB" id="A0A0G4HRJ8"/>
<name>A0A0G4HRJ8_9ALVE</name>
<evidence type="ECO:0000256" key="1">
    <source>
        <dbReference type="SAM" id="MobiDB-lite"/>
    </source>
</evidence>
<proteinExistence type="predicted"/>
<gene>
    <name evidence="2" type="ORF">Cvel_30612</name>
</gene>